<dbReference type="OrthoDB" id="1524816at2"/>
<accession>A0A1M5F6U0</accession>
<organism evidence="2 3">
    <name type="scientific">Fodinibius roseus</name>
    <dbReference type="NCBI Taxonomy" id="1194090"/>
    <lineage>
        <taxon>Bacteria</taxon>
        <taxon>Pseudomonadati</taxon>
        <taxon>Balneolota</taxon>
        <taxon>Balneolia</taxon>
        <taxon>Balneolales</taxon>
        <taxon>Balneolaceae</taxon>
        <taxon>Fodinibius</taxon>
    </lineage>
</organism>
<dbReference type="AlphaFoldDB" id="A0A1M5F6U0"/>
<name>A0A1M5F6U0_9BACT</name>
<evidence type="ECO:0000313" key="3">
    <source>
        <dbReference type="Proteomes" id="UP000184041"/>
    </source>
</evidence>
<dbReference type="Proteomes" id="UP000184041">
    <property type="component" value="Unassembled WGS sequence"/>
</dbReference>
<reference evidence="2 3" key="1">
    <citation type="submission" date="2016-11" db="EMBL/GenBank/DDBJ databases">
        <authorList>
            <person name="Jaros S."/>
            <person name="Januszkiewicz K."/>
            <person name="Wedrychowicz H."/>
        </authorList>
    </citation>
    <scope>NUCLEOTIDE SEQUENCE [LARGE SCALE GENOMIC DNA]</scope>
    <source>
        <strain evidence="2 3">DSM 21986</strain>
    </source>
</reference>
<keyword evidence="1" id="KW-0812">Transmembrane</keyword>
<keyword evidence="1" id="KW-0472">Membrane</keyword>
<dbReference type="EMBL" id="FQUS01000014">
    <property type="protein sequence ID" value="SHF86782.1"/>
    <property type="molecule type" value="Genomic_DNA"/>
</dbReference>
<keyword evidence="1" id="KW-1133">Transmembrane helix</keyword>
<proteinExistence type="predicted"/>
<sequence>MNHSITIEEQRHQVWKTGTVTAGTLTILFGFLFWYQSDPLWVGILRLIAFIFFSLTVFGALKLLDGPVSITITSTPTHIQVNYRQNEKTVQEEEFEQSTIEDFVLSTGDKSPLKHYLQPRSATLKVRFNDGHRDLHLFEYSGRTLFFDESMLSEVQDFLHAHHKHKERSEAE</sequence>
<keyword evidence="3" id="KW-1185">Reference proteome</keyword>
<evidence type="ECO:0000256" key="1">
    <source>
        <dbReference type="SAM" id="Phobius"/>
    </source>
</evidence>
<dbReference type="RefSeq" id="WP_073065281.1">
    <property type="nucleotide sequence ID" value="NZ_FQUS01000014.1"/>
</dbReference>
<evidence type="ECO:0000313" key="2">
    <source>
        <dbReference type="EMBL" id="SHF86782.1"/>
    </source>
</evidence>
<gene>
    <name evidence="2" type="ORF">SAMN05443144_11469</name>
</gene>
<feature type="transmembrane region" description="Helical" evidence="1">
    <location>
        <begin position="14"/>
        <end position="34"/>
    </location>
</feature>
<feature type="transmembrane region" description="Helical" evidence="1">
    <location>
        <begin position="40"/>
        <end position="61"/>
    </location>
</feature>
<protein>
    <submittedName>
        <fullName evidence="2">Uncharacterized protein</fullName>
    </submittedName>
</protein>